<dbReference type="EMBL" id="LJCR01000112">
    <property type="protein sequence ID" value="KPV54107.1"/>
    <property type="molecule type" value="Genomic_DNA"/>
</dbReference>
<sequence length="67" mass="7587">MPRKTPTEPSVEVQEAPETQVETPERHFLVNPSGVIHEVTEAHFTDRMTEPGFRPATDKEIAAYILQ</sequence>
<protein>
    <submittedName>
        <fullName evidence="2">Uncharacterized protein</fullName>
    </submittedName>
</protein>
<accession>A0A0P9DEI9</accession>
<feature type="region of interest" description="Disordered" evidence="1">
    <location>
        <begin position="1"/>
        <end position="23"/>
    </location>
</feature>
<name>A0A0P9DEI9_9CHLR</name>
<organism evidence="2 3">
    <name type="scientific">Kouleothrix aurantiaca</name>
    <dbReference type="NCBI Taxonomy" id="186479"/>
    <lineage>
        <taxon>Bacteria</taxon>
        <taxon>Bacillati</taxon>
        <taxon>Chloroflexota</taxon>
        <taxon>Chloroflexia</taxon>
        <taxon>Chloroflexales</taxon>
        <taxon>Roseiflexineae</taxon>
        <taxon>Roseiflexaceae</taxon>
        <taxon>Kouleothrix</taxon>
    </lineage>
</organism>
<proteinExistence type="predicted"/>
<reference evidence="2 3" key="1">
    <citation type="submission" date="2015-09" db="EMBL/GenBank/DDBJ databases">
        <title>Draft genome sequence of Kouleothrix aurantiaca JCM 19913.</title>
        <authorList>
            <person name="Hemp J."/>
        </authorList>
    </citation>
    <scope>NUCLEOTIDE SEQUENCE [LARGE SCALE GENOMIC DNA]</scope>
    <source>
        <strain evidence="2 3">COM-B</strain>
    </source>
</reference>
<keyword evidence="3" id="KW-1185">Reference proteome</keyword>
<dbReference type="AlphaFoldDB" id="A0A0P9DEI9"/>
<evidence type="ECO:0000256" key="1">
    <source>
        <dbReference type="SAM" id="MobiDB-lite"/>
    </source>
</evidence>
<comment type="caution">
    <text evidence="2">The sequence shown here is derived from an EMBL/GenBank/DDBJ whole genome shotgun (WGS) entry which is preliminary data.</text>
</comment>
<dbReference type="Proteomes" id="UP000050509">
    <property type="component" value="Unassembled WGS sequence"/>
</dbReference>
<evidence type="ECO:0000313" key="2">
    <source>
        <dbReference type="EMBL" id="KPV54107.1"/>
    </source>
</evidence>
<gene>
    <name evidence="2" type="ORF">SE17_05730</name>
</gene>
<evidence type="ECO:0000313" key="3">
    <source>
        <dbReference type="Proteomes" id="UP000050509"/>
    </source>
</evidence>